<dbReference type="PROSITE" id="PS51740">
    <property type="entry name" value="SPOVT_ABRB"/>
    <property type="match status" value="1"/>
</dbReference>
<reference evidence="3 4" key="1">
    <citation type="submission" date="2023-07" db="EMBL/GenBank/DDBJ databases">
        <title>Genomic Encyclopedia of Type Strains, Phase IV (KMG-IV): sequencing the most valuable type-strain genomes for metagenomic binning, comparative biology and taxonomic classification.</title>
        <authorList>
            <person name="Goeker M."/>
        </authorList>
    </citation>
    <scope>NUCLEOTIDE SEQUENCE [LARGE SCALE GENOMIC DNA]</scope>
    <source>
        <strain evidence="3 4">DSM 19154</strain>
    </source>
</reference>
<dbReference type="SMART" id="SM00966">
    <property type="entry name" value="SpoVT_AbrB"/>
    <property type="match status" value="1"/>
</dbReference>
<gene>
    <name evidence="3" type="ORF">J2S05_002798</name>
</gene>
<proteinExistence type="predicted"/>
<dbReference type="InterPro" id="IPR052731">
    <property type="entry name" value="B_subtilis_Trans_State_Reg"/>
</dbReference>
<dbReference type="SUPFAM" id="SSF89447">
    <property type="entry name" value="AbrB/MazE/MraZ-like"/>
    <property type="match status" value="1"/>
</dbReference>
<evidence type="ECO:0000256" key="1">
    <source>
        <dbReference type="PROSITE-ProRule" id="PRU01076"/>
    </source>
</evidence>
<feature type="domain" description="SpoVT-AbrB" evidence="2">
    <location>
        <begin position="7"/>
        <end position="52"/>
    </location>
</feature>
<sequence length="95" mass="10744">MNMKSTGIVRKLDQLGRIVIPKELRNMLEIEIKTPLAILVDGEQIILEKYQPYRACMVTGESSDDNISLANGHIILSPEGAEKVMNELKQYTEQK</sequence>
<dbReference type="InterPro" id="IPR037914">
    <property type="entry name" value="SpoVT-AbrB_sf"/>
</dbReference>
<dbReference type="EMBL" id="JAUSUA010000004">
    <property type="protein sequence ID" value="MDQ0207989.1"/>
    <property type="molecule type" value="Genomic_DNA"/>
</dbReference>
<evidence type="ECO:0000313" key="3">
    <source>
        <dbReference type="EMBL" id="MDQ0207989.1"/>
    </source>
</evidence>
<keyword evidence="1" id="KW-0238">DNA-binding</keyword>
<keyword evidence="4" id="KW-1185">Reference proteome</keyword>
<organism evidence="3 4">
    <name type="scientific">Alkalicoccobacillus murimartini</name>
    <dbReference type="NCBI Taxonomy" id="171685"/>
    <lineage>
        <taxon>Bacteria</taxon>
        <taxon>Bacillati</taxon>
        <taxon>Bacillota</taxon>
        <taxon>Bacilli</taxon>
        <taxon>Bacillales</taxon>
        <taxon>Bacillaceae</taxon>
        <taxon>Alkalicoccobacillus</taxon>
    </lineage>
</organism>
<accession>A0ABT9YLV5</accession>
<protein>
    <submittedName>
        <fullName evidence="3">Transcriptional pleiotropic regulator of transition state genes</fullName>
    </submittedName>
</protein>
<name>A0ABT9YLV5_9BACI</name>
<dbReference type="InterPro" id="IPR007159">
    <property type="entry name" value="SpoVT-AbrB_dom"/>
</dbReference>
<dbReference type="Pfam" id="PF04014">
    <property type="entry name" value="MazE_antitoxin"/>
    <property type="match status" value="1"/>
</dbReference>
<evidence type="ECO:0000259" key="2">
    <source>
        <dbReference type="PROSITE" id="PS51740"/>
    </source>
</evidence>
<dbReference type="PANTHER" id="PTHR36432:SF4">
    <property type="entry name" value="TRANSITION STATE REGULATOR ABH-RELATED"/>
    <property type="match status" value="1"/>
</dbReference>
<dbReference type="Gene3D" id="2.10.260.10">
    <property type="match status" value="1"/>
</dbReference>
<dbReference type="Proteomes" id="UP001225034">
    <property type="component" value="Unassembled WGS sequence"/>
</dbReference>
<comment type="caution">
    <text evidence="3">The sequence shown here is derived from an EMBL/GenBank/DDBJ whole genome shotgun (WGS) entry which is preliminary data.</text>
</comment>
<dbReference type="InterPro" id="IPR040678">
    <property type="entry name" value="AbrB_C"/>
</dbReference>
<evidence type="ECO:0000313" key="4">
    <source>
        <dbReference type="Proteomes" id="UP001225034"/>
    </source>
</evidence>
<dbReference type="PANTHER" id="PTHR36432">
    <property type="match status" value="1"/>
</dbReference>
<dbReference type="Pfam" id="PF18277">
    <property type="entry name" value="AbrB_C"/>
    <property type="match status" value="1"/>
</dbReference>